<dbReference type="OrthoDB" id="8297494at2759"/>
<keyword evidence="1" id="KW-1133">Transmembrane helix</keyword>
<organism evidence="2 3">
    <name type="scientific">Folsomia candida</name>
    <name type="common">Springtail</name>
    <dbReference type="NCBI Taxonomy" id="158441"/>
    <lineage>
        <taxon>Eukaryota</taxon>
        <taxon>Metazoa</taxon>
        <taxon>Ecdysozoa</taxon>
        <taxon>Arthropoda</taxon>
        <taxon>Hexapoda</taxon>
        <taxon>Collembola</taxon>
        <taxon>Entomobryomorpha</taxon>
        <taxon>Isotomoidea</taxon>
        <taxon>Isotomidae</taxon>
        <taxon>Proisotominae</taxon>
        <taxon>Folsomia</taxon>
    </lineage>
</organism>
<feature type="transmembrane region" description="Helical" evidence="1">
    <location>
        <begin position="288"/>
        <end position="308"/>
    </location>
</feature>
<feature type="transmembrane region" description="Helical" evidence="1">
    <location>
        <begin position="74"/>
        <end position="93"/>
    </location>
</feature>
<dbReference type="EMBL" id="LNIX01000013">
    <property type="protein sequence ID" value="OXA47586.1"/>
    <property type="molecule type" value="Genomic_DNA"/>
</dbReference>
<feature type="transmembrane region" description="Helical" evidence="1">
    <location>
        <begin position="44"/>
        <end position="62"/>
    </location>
</feature>
<sequence>MITIFLPHLKRHLTNARYIASLPYTWNPSNNTLKPVNSPRVKKFLRFSMISQVIYAILQLVLVPLSGHPIGNKLLAMVFTSIYFCGLAFRWNVKLDLIAMHLLNTFLKFEPQYAAGLTYKKTTTDRILSLLLPLIVFSCWIVSLGAGIIVLLFPCIPPFLGSMLPTCRSNTPIPPCWEIRILFAALDAVMLQQVCISAAFYLTQVLIGTIVHIWNYLIILTTWTKSGTKSNQDLVTWYKQLQIITILGNTCNQKRIFPAAAIGLPSIEFFTFFVCVKLHDSLTGIEVAFFFLIFLNVVAFNMTVFLAASKVFSCSEGVLQMWRREWKSARKSEMRRVLRALEPLKIKFNLNFVENNTPLVIQDVCSRQTIGSLLIVG</sequence>
<dbReference type="Proteomes" id="UP000198287">
    <property type="component" value="Unassembled WGS sequence"/>
</dbReference>
<keyword evidence="3" id="KW-1185">Reference proteome</keyword>
<feature type="transmembrane region" description="Helical" evidence="1">
    <location>
        <begin position="130"/>
        <end position="152"/>
    </location>
</feature>
<name>A0A226DTQ3_FOLCA</name>
<dbReference type="AlphaFoldDB" id="A0A226DTQ3"/>
<feature type="transmembrane region" description="Helical" evidence="1">
    <location>
        <begin position="256"/>
        <end position="276"/>
    </location>
</feature>
<gene>
    <name evidence="2" type="ORF">Fcan01_17535</name>
</gene>
<proteinExistence type="predicted"/>
<reference evidence="2 3" key="1">
    <citation type="submission" date="2015-12" db="EMBL/GenBank/DDBJ databases">
        <title>The genome of Folsomia candida.</title>
        <authorList>
            <person name="Faddeeva A."/>
            <person name="Derks M.F."/>
            <person name="Anvar Y."/>
            <person name="Smit S."/>
            <person name="Van Straalen N."/>
            <person name="Roelofs D."/>
        </authorList>
    </citation>
    <scope>NUCLEOTIDE SEQUENCE [LARGE SCALE GENOMIC DNA]</scope>
    <source>
        <strain evidence="2 3">VU population</strain>
        <tissue evidence="2">Whole body</tissue>
    </source>
</reference>
<feature type="transmembrane region" description="Helical" evidence="1">
    <location>
        <begin position="198"/>
        <end position="219"/>
    </location>
</feature>
<protein>
    <submittedName>
        <fullName evidence="2">Uncharacterized protein</fullName>
    </submittedName>
</protein>
<evidence type="ECO:0000313" key="3">
    <source>
        <dbReference type="Proteomes" id="UP000198287"/>
    </source>
</evidence>
<evidence type="ECO:0000313" key="2">
    <source>
        <dbReference type="EMBL" id="OXA47586.1"/>
    </source>
</evidence>
<accession>A0A226DTQ3</accession>
<evidence type="ECO:0000256" key="1">
    <source>
        <dbReference type="SAM" id="Phobius"/>
    </source>
</evidence>
<comment type="caution">
    <text evidence="2">The sequence shown here is derived from an EMBL/GenBank/DDBJ whole genome shotgun (WGS) entry which is preliminary data.</text>
</comment>
<keyword evidence="1" id="KW-0472">Membrane</keyword>
<keyword evidence="1" id="KW-0812">Transmembrane</keyword>